<feature type="coiled-coil region" evidence="1">
    <location>
        <begin position="203"/>
        <end position="387"/>
    </location>
</feature>
<accession>A0A9P1BNT7</accession>
<reference evidence="2" key="1">
    <citation type="submission" date="2022-10" db="EMBL/GenBank/DDBJ databases">
        <authorList>
            <person name="Chen Y."/>
            <person name="Dougan E. K."/>
            <person name="Chan C."/>
            <person name="Rhodes N."/>
            <person name="Thang M."/>
        </authorList>
    </citation>
    <scope>NUCLEOTIDE SEQUENCE</scope>
</reference>
<evidence type="ECO:0000313" key="3">
    <source>
        <dbReference type="EMBL" id="CAL1129725.1"/>
    </source>
</evidence>
<evidence type="ECO:0000256" key="1">
    <source>
        <dbReference type="SAM" id="Coils"/>
    </source>
</evidence>
<proteinExistence type="predicted"/>
<dbReference type="EMBL" id="CAMXCT010000263">
    <property type="protein sequence ID" value="CAI3976350.1"/>
    <property type="molecule type" value="Genomic_DNA"/>
</dbReference>
<dbReference type="SUPFAM" id="SSF90257">
    <property type="entry name" value="Myosin rod fragments"/>
    <property type="match status" value="1"/>
</dbReference>
<dbReference type="EMBL" id="CAMXCT020000263">
    <property type="protein sequence ID" value="CAL1129725.1"/>
    <property type="molecule type" value="Genomic_DNA"/>
</dbReference>
<organism evidence="2">
    <name type="scientific">Cladocopium goreaui</name>
    <dbReference type="NCBI Taxonomy" id="2562237"/>
    <lineage>
        <taxon>Eukaryota</taxon>
        <taxon>Sar</taxon>
        <taxon>Alveolata</taxon>
        <taxon>Dinophyceae</taxon>
        <taxon>Suessiales</taxon>
        <taxon>Symbiodiniaceae</taxon>
        <taxon>Cladocopium</taxon>
    </lineage>
</organism>
<keyword evidence="1" id="KW-0175">Coiled coil</keyword>
<dbReference type="Gene3D" id="1.10.287.1490">
    <property type="match status" value="1"/>
</dbReference>
<gene>
    <name evidence="2" type="ORF">C1SCF055_LOCUS4574</name>
</gene>
<keyword evidence="4" id="KW-1185">Reference proteome</keyword>
<dbReference type="EMBL" id="CAMXCT030000263">
    <property type="protein sequence ID" value="CAL4763662.1"/>
    <property type="molecule type" value="Genomic_DNA"/>
</dbReference>
<feature type="coiled-coil region" evidence="1">
    <location>
        <begin position="67"/>
        <end position="143"/>
    </location>
</feature>
<dbReference type="Proteomes" id="UP001152797">
    <property type="component" value="Unassembled WGS sequence"/>
</dbReference>
<evidence type="ECO:0000313" key="4">
    <source>
        <dbReference type="Proteomes" id="UP001152797"/>
    </source>
</evidence>
<protein>
    <submittedName>
        <fullName evidence="2">Uncharacterized protein</fullName>
    </submittedName>
</protein>
<dbReference type="OrthoDB" id="486419at2759"/>
<sequence>MAEVVSLQLEEDQSGEEAMMQDFVRLHMMSMLQPFAERVQVIQEHVKLLQDAQHQSLGQVKHLEGCSAAQSEELQKLSEEVQRHKEQLEAQQLELATVKKERNRLEGNHEITKASVAKAREMAEELAELVEKLREQQKGSMEKLELCHTEWQELDKRLVERFDTRLDKQGRVCKELNEKQLELQKNHLSLSLEALKEGLETSSRGHQAAAHELREELEGLKEELLQRSKAWADTNREVHHLQTWAEELRQLQQLTEKQDVAQAELQAQQQRLAQLEQRLSDILLRPDHEGSALRDELELVQKQLQQFSAEVLKGKDQQKAHVDLLSSASNRLHDLEGELPRLHEQLNECKGEVEDLATWRTDSSQVLQGTQRSLSRAEAQLGEMQGRVKELGTGYEEVRQEQGSTRESLTKMSVETSKGYEPNIGALNSDGHGEVPVGAMQGTGQCQSVLLRQGPKRTPSSRTEAWKFAC</sequence>
<dbReference type="AlphaFoldDB" id="A0A9P1BNT7"/>
<comment type="caution">
    <text evidence="2">The sequence shown here is derived from an EMBL/GenBank/DDBJ whole genome shotgun (WGS) entry which is preliminary data.</text>
</comment>
<name>A0A9P1BNT7_9DINO</name>
<evidence type="ECO:0000313" key="2">
    <source>
        <dbReference type="EMBL" id="CAI3976350.1"/>
    </source>
</evidence>
<reference evidence="3" key="2">
    <citation type="submission" date="2024-04" db="EMBL/GenBank/DDBJ databases">
        <authorList>
            <person name="Chen Y."/>
            <person name="Shah S."/>
            <person name="Dougan E. K."/>
            <person name="Thang M."/>
            <person name="Chan C."/>
        </authorList>
    </citation>
    <scope>NUCLEOTIDE SEQUENCE [LARGE SCALE GENOMIC DNA]</scope>
</reference>